<dbReference type="SUPFAM" id="SSF53098">
    <property type="entry name" value="Ribonuclease H-like"/>
    <property type="match status" value="1"/>
</dbReference>
<dbReference type="InterPro" id="IPR012337">
    <property type="entry name" value="RNaseH-like_sf"/>
</dbReference>
<evidence type="ECO:0000313" key="1">
    <source>
        <dbReference type="EMBL" id="MBY76973.1"/>
    </source>
</evidence>
<dbReference type="OrthoDB" id="6620304at2759"/>
<organism evidence="1">
    <name type="scientific">Sipha flava</name>
    <name type="common">yellow sugarcane aphid</name>
    <dbReference type="NCBI Taxonomy" id="143950"/>
    <lineage>
        <taxon>Eukaryota</taxon>
        <taxon>Metazoa</taxon>
        <taxon>Ecdysozoa</taxon>
        <taxon>Arthropoda</taxon>
        <taxon>Hexapoda</taxon>
        <taxon>Insecta</taxon>
        <taxon>Pterygota</taxon>
        <taxon>Neoptera</taxon>
        <taxon>Paraneoptera</taxon>
        <taxon>Hemiptera</taxon>
        <taxon>Sternorrhyncha</taxon>
        <taxon>Aphidomorpha</taxon>
        <taxon>Aphidoidea</taxon>
        <taxon>Aphididae</taxon>
        <taxon>Sipha</taxon>
    </lineage>
</organism>
<name>A0A2S2QH03_9HEMI</name>
<dbReference type="EMBL" id="GGMS01007770">
    <property type="protein sequence ID" value="MBY76973.1"/>
    <property type="molecule type" value="Transcribed_RNA"/>
</dbReference>
<gene>
    <name evidence="1" type="ORF">g.10275</name>
</gene>
<sequence length="120" mass="14128">MGEKIKIKIESVLSKNKGYQDVLKISDILNGEENIDGTPEDWSYLTYMKNSPITSVDVERSFSEYKNVLTSNRQSFKFENIKKSLIVQCNFQGKIIYKINSKNRYLKKIVYFFRAIKRKL</sequence>
<accession>A0A2S2QH03</accession>
<proteinExistence type="predicted"/>
<dbReference type="AlphaFoldDB" id="A0A2S2QH03"/>
<protein>
    <submittedName>
        <fullName evidence="1">Uncharacterized protein</fullName>
    </submittedName>
</protein>
<reference evidence="1" key="1">
    <citation type="submission" date="2018-04" db="EMBL/GenBank/DDBJ databases">
        <title>Transcriptome assembly of Sipha flava.</title>
        <authorList>
            <person name="Scully E.D."/>
            <person name="Geib S.M."/>
            <person name="Palmer N.A."/>
            <person name="Koch K."/>
            <person name="Bradshaw J."/>
            <person name="Heng-Moss T."/>
            <person name="Sarath G."/>
        </authorList>
    </citation>
    <scope>NUCLEOTIDE SEQUENCE</scope>
</reference>